<evidence type="ECO:0000256" key="1">
    <source>
        <dbReference type="SAM" id="MobiDB-lite"/>
    </source>
</evidence>
<keyword evidence="2" id="KW-1133">Transmembrane helix</keyword>
<feature type="region of interest" description="Disordered" evidence="1">
    <location>
        <begin position="1"/>
        <end position="68"/>
    </location>
</feature>
<evidence type="ECO:0000313" key="4">
    <source>
        <dbReference type="Proteomes" id="UP000664277"/>
    </source>
</evidence>
<sequence>MTQYPEDQYSASEEPQENMEQSRFESGQVDYQQNHDAMSARTDSPYQTAVEQGQSSQPAPQPTLESGKVWENRTTKEILYGISKNKKSDYAVLRLASHDINIDGELLISKGSTVNGARLLLEEGSVEGYPALKALLKITDGTYSLLDYAASQASAMHLEQGLKVRINNLLTSLPDLPDTLEELNEGAAVGKIRGFNPTDLPVAEEESSKAKNLRGKGEPPPHLETAEEALQRTMPVAVIITVVVIVLAIIATIVVISFKPTIHQP</sequence>
<feature type="transmembrane region" description="Helical" evidence="2">
    <location>
        <begin position="236"/>
        <end position="258"/>
    </location>
</feature>
<dbReference type="AlphaFoldDB" id="A0A8J7P9B4"/>
<accession>A0A8J7P9B4</accession>
<keyword evidence="2" id="KW-0472">Membrane</keyword>
<keyword evidence="2" id="KW-0812">Transmembrane</keyword>
<evidence type="ECO:0000256" key="2">
    <source>
        <dbReference type="SAM" id="Phobius"/>
    </source>
</evidence>
<organism evidence="3 4">
    <name type="scientific">Candidatus Obscuribacter phosphatis</name>
    <dbReference type="NCBI Taxonomy" id="1906157"/>
    <lineage>
        <taxon>Bacteria</taxon>
        <taxon>Bacillati</taxon>
        <taxon>Candidatus Melainabacteria</taxon>
        <taxon>Candidatus Obscuribacterales</taxon>
        <taxon>Candidatus Obscuribacteraceae</taxon>
        <taxon>Candidatus Obscuribacter</taxon>
    </lineage>
</organism>
<dbReference type="Proteomes" id="UP000664277">
    <property type="component" value="Unassembled WGS sequence"/>
</dbReference>
<evidence type="ECO:0000313" key="3">
    <source>
        <dbReference type="EMBL" id="MBN8661396.1"/>
    </source>
</evidence>
<dbReference type="EMBL" id="JAFLCK010000019">
    <property type="protein sequence ID" value="MBN8661396.1"/>
    <property type="molecule type" value="Genomic_DNA"/>
</dbReference>
<reference evidence="3" key="1">
    <citation type="submission" date="2021-02" db="EMBL/GenBank/DDBJ databases">
        <title>Genome-Resolved Metagenomics of a Microbial Community Performing Photosynthetic Biological Nutrient Removal.</title>
        <authorList>
            <person name="Mcdaniel E.A."/>
        </authorList>
    </citation>
    <scope>NUCLEOTIDE SEQUENCE</scope>
    <source>
        <strain evidence="3">UWPOB_OBS1</strain>
    </source>
</reference>
<feature type="compositionally biased region" description="Polar residues" evidence="1">
    <location>
        <begin position="1"/>
        <end position="58"/>
    </location>
</feature>
<feature type="region of interest" description="Disordered" evidence="1">
    <location>
        <begin position="200"/>
        <end position="222"/>
    </location>
</feature>
<gene>
    <name evidence="3" type="ORF">J0M35_13605</name>
</gene>
<proteinExistence type="predicted"/>
<protein>
    <submittedName>
        <fullName evidence="3">Uncharacterized protein</fullName>
    </submittedName>
</protein>
<name>A0A8J7P9B4_9BACT</name>
<comment type="caution">
    <text evidence="3">The sequence shown here is derived from an EMBL/GenBank/DDBJ whole genome shotgun (WGS) entry which is preliminary data.</text>
</comment>